<comment type="subcellular location">
    <subcellularLocation>
        <location evidence="1">Membrane</location>
        <topology evidence="1">Multi-pass membrane protein</topology>
    </subcellularLocation>
</comment>
<keyword evidence="4 5" id="KW-0472">Membrane</keyword>
<feature type="transmembrane region" description="Helical" evidence="5">
    <location>
        <begin position="464"/>
        <end position="485"/>
    </location>
</feature>
<name>A0A9W8RT98_9HYPO</name>
<keyword evidence="2 5" id="KW-0812">Transmembrane</keyword>
<feature type="transmembrane region" description="Helical" evidence="5">
    <location>
        <begin position="290"/>
        <end position="310"/>
    </location>
</feature>
<dbReference type="InterPro" id="IPR050524">
    <property type="entry name" value="APC_YAT"/>
</dbReference>
<sequence length="575" mass="63358">MSTEKPCEEKPVSDLDPKEGEHVDIIEAGVHGGSSGLHRRLGPRQIQLVAIGGSIGTALFIAIGSALYKGGPASLLLAFIAECIMVGFLNNSLAEMTVYQPVNGGFISLAGKWCDDALGFMAGWNFFIYMALTVPFEISAVNLLLSYWRDDIPVLAVCLVCIAIYTYGSLPLSVHRVTLINLFAVGTYGEVEFWLSGGKVVLIFILFFFTFITMVGGNPQDDAYGFRYWNNHGAFVNLPGTDNNASGRFEGFLGALWIAIFTCVGPEYISMVAAEAKHPRIYIKSAFKTVYARFAVFFIGGAICVGIVIAHNDKSLVKAITSGESSAAASPYILAMKNMGIKGLPDLCSALMLTSVFSAGNTYTYAATRALHGLAINGRAPAFLTYTTKKGIPLYCFAIVIAFSFLSLLQLSGGSYQVLNWLISITTANIMIDYIIIMITYVCFHRACVAQGFDRNSLPYVGKLQPYTTYIGLVWFIVLVFCFGYKSLSPFSVQDFFLSYVMLIFNPICFISWKLYKKTKWLKPSEVDLKWEADAIKTYEEIEEEMPTTFWREMLRLIDPRGLIRRVKGGSGNSA</sequence>
<evidence type="ECO:0000259" key="6">
    <source>
        <dbReference type="Pfam" id="PF00324"/>
    </source>
</evidence>
<keyword evidence="3 5" id="KW-1133">Transmembrane helix</keyword>
<feature type="domain" description="Amino acid permease/ SLC12A" evidence="6">
    <location>
        <begin position="46"/>
        <end position="521"/>
    </location>
</feature>
<accession>A0A9W8RT98</accession>
<reference evidence="7" key="1">
    <citation type="submission" date="2022-09" db="EMBL/GenBank/DDBJ databases">
        <title>Fusarium specimens isolated from Avocado Roots.</title>
        <authorList>
            <person name="Stajich J."/>
            <person name="Roper C."/>
            <person name="Heimlech-Rivalta G."/>
        </authorList>
    </citation>
    <scope>NUCLEOTIDE SEQUENCE</scope>
    <source>
        <strain evidence="7">CF00136</strain>
    </source>
</reference>
<dbReference type="EMBL" id="JAOQAZ010000023">
    <property type="protein sequence ID" value="KAJ4253804.1"/>
    <property type="molecule type" value="Genomic_DNA"/>
</dbReference>
<dbReference type="GO" id="GO:0016020">
    <property type="term" value="C:membrane"/>
    <property type="evidence" value="ECO:0007669"/>
    <property type="project" value="UniProtKB-SubCell"/>
</dbReference>
<dbReference type="Proteomes" id="UP001152049">
    <property type="component" value="Unassembled WGS sequence"/>
</dbReference>
<organism evidence="7 8">
    <name type="scientific">Fusarium torreyae</name>
    <dbReference type="NCBI Taxonomy" id="1237075"/>
    <lineage>
        <taxon>Eukaryota</taxon>
        <taxon>Fungi</taxon>
        <taxon>Dikarya</taxon>
        <taxon>Ascomycota</taxon>
        <taxon>Pezizomycotina</taxon>
        <taxon>Sordariomycetes</taxon>
        <taxon>Hypocreomycetidae</taxon>
        <taxon>Hypocreales</taxon>
        <taxon>Nectriaceae</taxon>
        <taxon>Fusarium</taxon>
    </lineage>
</organism>
<evidence type="ECO:0000256" key="4">
    <source>
        <dbReference type="ARBA" id="ARBA00023136"/>
    </source>
</evidence>
<evidence type="ECO:0000256" key="3">
    <source>
        <dbReference type="ARBA" id="ARBA00022989"/>
    </source>
</evidence>
<dbReference type="GO" id="GO:0015171">
    <property type="term" value="F:amino acid transmembrane transporter activity"/>
    <property type="evidence" value="ECO:0007669"/>
    <property type="project" value="TreeGrafter"/>
</dbReference>
<protein>
    <recommendedName>
        <fullName evidence="6">Amino acid permease/ SLC12A domain-containing protein</fullName>
    </recommendedName>
</protein>
<evidence type="ECO:0000313" key="7">
    <source>
        <dbReference type="EMBL" id="KAJ4253804.1"/>
    </source>
</evidence>
<feature type="transmembrane region" description="Helical" evidence="5">
    <location>
        <begin position="152"/>
        <end position="172"/>
    </location>
</feature>
<dbReference type="AlphaFoldDB" id="A0A9W8RT98"/>
<dbReference type="InterPro" id="IPR004841">
    <property type="entry name" value="AA-permease/SLC12A_dom"/>
</dbReference>
<dbReference type="PIRSF" id="PIRSF006060">
    <property type="entry name" value="AA_transporter"/>
    <property type="match status" value="1"/>
</dbReference>
<dbReference type="PANTHER" id="PTHR43341:SF6">
    <property type="entry name" value="AMINO ACID TRANSPORTER (EUROFUNG)"/>
    <property type="match status" value="1"/>
</dbReference>
<gene>
    <name evidence="7" type="ORF">NW762_010199</name>
</gene>
<evidence type="ECO:0000256" key="1">
    <source>
        <dbReference type="ARBA" id="ARBA00004141"/>
    </source>
</evidence>
<evidence type="ECO:0000313" key="8">
    <source>
        <dbReference type="Proteomes" id="UP001152049"/>
    </source>
</evidence>
<evidence type="ECO:0000256" key="2">
    <source>
        <dbReference type="ARBA" id="ARBA00022692"/>
    </source>
</evidence>
<dbReference type="Pfam" id="PF00324">
    <property type="entry name" value="AA_permease"/>
    <property type="match status" value="1"/>
</dbReference>
<feature type="transmembrane region" description="Helical" evidence="5">
    <location>
        <begin position="497"/>
        <end position="516"/>
    </location>
</feature>
<dbReference type="OrthoDB" id="10062876at2759"/>
<dbReference type="Gene3D" id="1.20.1740.10">
    <property type="entry name" value="Amino acid/polyamine transporter I"/>
    <property type="match status" value="1"/>
</dbReference>
<dbReference type="PANTHER" id="PTHR43341">
    <property type="entry name" value="AMINO ACID PERMEASE"/>
    <property type="match status" value="1"/>
</dbReference>
<keyword evidence="8" id="KW-1185">Reference proteome</keyword>
<feature type="transmembrane region" description="Helical" evidence="5">
    <location>
        <begin position="418"/>
        <end position="444"/>
    </location>
</feature>
<evidence type="ECO:0000256" key="5">
    <source>
        <dbReference type="SAM" id="Phobius"/>
    </source>
</evidence>
<feature type="transmembrane region" description="Helical" evidence="5">
    <location>
        <begin position="193"/>
        <end position="215"/>
    </location>
</feature>
<feature type="transmembrane region" description="Helical" evidence="5">
    <location>
        <begin position="392"/>
        <end position="412"/>
    </location>
</feature>
<proteinExistence type="predicted"/>
<feature type="transmembrane region" description="Helical" evidence="5">
    <location>
        <begin position="48"/>
        <end position="68"/>
    </location>
</feature>
<comment type="caution">
    <text evidence="7">The sequence shown here is derived from an EMBL/GenBank/DDBJ whole genome shotgun (WGS) entry which is preliminary data.</text>
</comment>
<feature type="transmembrane region" description="Helical" evidence="5">
    <location>
        <begin position="74"/>
        <end position="93"/>
    </location>
</feature>
<feature type="transmembrane region" description="Helical" evidence="5">
    <location>
        <begin position="251"/>
        <end position="269"/>
    </location>
</feature>